<evidence type="ECO:0000313" key="1">
    <source>
        <dbReference type="EMBL" id="QGM46779.1"/>
    </source>
</evidence>
<evidence type="ECO:0000313" key="2">
    <source>
        <dbReference type="Proteomes" id="UP000309061"/>
    </source>
</evidence>
<organism evidence="1 2">
    <name type="scientific">Methylocystis heyeri</name>
    <dbReference type="NCBI Taxonomy" id="391905"/>
    <lineage>
        <taxon>Bacteria</taxon>
        <taxon>Pseudomonadati</taxon>
        <taxon>Pseudomonadota</taxon>
        <taxon>Alphaproteobacteria</taxon>
        <taxon>Hyphomicrobiales</taxon>
        <taxon>Methylocystaceae</taxon>
        <taxon>Methylocystis</taxon>
    </lineage>
</organism>
<dbReference type="AlphaFoldDB" id="A0A6B8KGN1"/>
<dbReference type="Proteomes" id="UP000309061">
    <property type="component" value="Chromosome"/>
</dbReference>
<protein>
    <submittedName>
        <fullName evidence="1">Uncharacterized protein</fullName>
    </submittedName>
</protein>
<gene>
    <name evidence="1" type="ORF">H2LOC_014350</name>
</gene>
<keyword evidence="2" id="KW-1185">Reference proteome</keyword>
<sequence>MQRSLIALERDVVIGLLVFDLFGDGALASHGVDRHDGAFDRHHLLKRGNRDDLVGLLRHVDLSIQTFNPLSATSSPDCPGKAKFVLRPDKAWVTFCSTAQARFYSAVCLHLQA</sequence>
<proteinExistence type="predicted"/>
<accession>A0A6B8KGN1</accession>
<dbReference type="EMBL" id="CP046052">
    <property type="protein sequence ID" value="QGM46779.1"/>
    <property type="molecule type" value="Genomic_DNA"/>
</dbReference>
<name>A0A6B8KGN1_9HYPH</name>
<dbReference type="KEGG" id="mhey:H2LOC_014350"/>
<reference evidence="1 2" key="1">
    <citation type="submission" date="2019-11" db="EMBL/GenBank/DDBJ databases">
        <title>The genome sequence of Methylocystis heyeri.</title>
        <authorList>
            <person name="Oshkin I.Y."/>
            <person name="Miroshnikov K."/>
            <person name="Dedysh S.N."/>
        </authorList>
    </citation>
    <scope>NUCLEOTIDE SEQUENCE [LARGE SCALE GENOMIC DNA]</scope>
    <source>
        <strain evidence="1 2">H2</strain>
    </source>
</reference>